<dbReference type="Proteomes" id="UP000824204">
    <property type="component" value="Unassembled WGS sequence"/>
</dbReference>
<reference evidence="4" key="1">
    <citation type="journal article" date="2021" name="PeerJ">
        <title>Extensive microbial diversity within the chicken gut microbiome revealed by metagenomics and culture.</title>
        <authorList>
            <person name="Gilroy R."/>
            <person name="Ravi A."/>
            <person name="Getino M."/>
            <person name="Pursley I."/>
            <person name="Horton D.L."/>
            <person name="Alikhan N.F."/>
            <person name="Baker D."/>
            <person name="Gharbi K."/>
            <person name="Hall N."/>
            <person name="Watson M."/>
            <person name="Adriaenssens E.M."/>
            <person name="Foster-Nyarko E."/>
            <person name="Jarju S."/>
            <person name="Secka A."/>
            <person name="Antonio M."/>
            <person name="Oren A."/>
            <person name="Chaudhuri R.R."/>
            <person name="La Ragione R."/>
            <person name="Hildebrand F."/>
            <person name="Pallen M.J."/>
        </authorList>
    </citation>
    <scope>NUCLEOTIDE SEQUENCE</scope>
    <source>
        <strain evidence="4">811</strain>
    </source>
</reference>
<protein>
    <submittedName>
        <fullName evidence="4">4'-phosphopantetheinyl transferase superfamily protein</fullName>
    </submittedName>
</protein>
<evidence type="ECO:0000313" key="5">
    <source>
        <dbReference type="Proteomes" id="UP000824204"/>
    </source>
</evidence>
<dbReference type="SUPFAM" id="SSF56214">
    <property type="entry name" value="4'-phosphopantetheinyl transferase"/>
    <property type="match status" value="2"/>
</dbReference>
<dbReference type="Pfam" id="PF01648">
    <property type="entry name" value="ACPS"/>
    <property type="match status" value="1"/>
</dbReference>
<dbReference type="EMBL" id="DXFX01000029">
    <property type="protein sequence ID" value="HIX07262.1"/>
    <property type="molecule type" value="Genomic_DNA"/>
</dbReference>
<sequence length="174" mass="19834">MLDIYYTFGKVASDDFIKYVLQKYYNKPNASLRTTINGKPYLKGDKIHFNLTHSKGLVALAVGKKQVGFDCESLAGKARPAVLSKFTERERAEIHSTTDFYAHWTARESYVKFLGETLAASWRKIEFVQGKIYFSGKETGIPVTQFETENTVFSICGDYQKYNIRKIDFPLAGK</sequence>
<dbReference type="InterPro" id="IPR050559">
    <property type="entry name" value="P-Pant_transferase_sf"/>
</dbReference>
<keyword evidence="2 4" id="KW-0808">Transferase</keyword>
<feature type="domain" description="4'-phosphopantetheinyl transferase" evidence="3">
    <location>
        <begin position="66"/>
        <end position="129"/>
    </location>
</feature>
<dbReference type="InterPro" id="IPR037143">
    <property type="entry name" value="4-PPantetheinyl_Trfase_dom_sf"/>
</dbReference>
<evidence type="ECO:0000313" key="4">
    <source>
        <dbReference type="EMBL" id="HIX07262.1"/>
    </source>
</evidence>
<gene>
    <name evidence="4" type="ORF">H9741_02195</name>
</gene>
<reference evidence="4" key="2">
    <citation type="submission" date="2021-04" db="EMBL/GenBank/DDBJ databases">
        <authorList>
            <person name="Gilroy R."/>
        </authorList>
    </citation>
    <scope>NUCLEOTIDE SEQUENCE</scope>
    <source>
        <strain evidence="4">811</strain>
    </source>
</reference>
<dbReference type="InterPro" id="IPR008278">
    <property type="entry name" value="4-PPantetheinyl_Trfase_dom"/>
</dbReference>
<evidence type="ECO:0000256" key="1">
    <source>
        <dbReference type="ARBA" id="ARBA00010990"/>
    </source>
</evidence>
<dbReference type="GO" id="GO:0008897">
    <property type="term" value="F:holo-[acyl-carrier-protein] synthase activity"/>
    <property type="evidence" value="ECO:0007669"/>
    <property type="project" value="InterPro"/>
</dbReference>
<dbReference type="GO" id="GO:0005829">
    <property type="term" value="C:cytosol"/>
    <property type="evidence" value="ECO:0007669"/>
    <property type="project" value="TreeGrafter"/>
</dbReference>
<evidence type="ECO:0000259" key="3">
    <source>
        <dbReference type="Pfam" id="PF01648"/>
    </source>
</evidence>
<proteinExistence type="inferred from homology"/>
<accession>A0A9D1V717</accession>
<evidence type="ECO:0000256" key="2">
    <source>
        <dbReference type="ARBA" id="ARBA00022679"/>
    </source>
</evidence>
<organism evidence="4 5">
    <name type="scientific">Candidatus Borkfalkia faecipullorum</name>
    <dbReference type="NCBI Taxonomy" id="2838510"/>
    <lineage>
        <taxon>Bacteria</taxon>
        <taxon>Bacillati</taxon>
        <taxon>Bacillota</taxon>
        <taxon>Clostridia</taxon>
        <taxon>Christensenellales</taxon>
        <taxon>Christensenellaceae</taxon>
        <taxon>Candidatus Borkfalkia</taxon>
    </lineage>
</organism>
<dbReference type="Gene3D" id="3.90.470.20">
    <property type="entry name" value="4'-phosphopantetheinyl transferase domain"/>
    <property type="match status" value="1"/>
</dbReference>
<name>A0A9D1V717_9FIRM</name>
<dbReference type="GO" id="GO:0000287">
    <property type="term" value="F:magnesium ion binding"/>
    <property type="evidence" value="ECO:0007669"/>
    <property type="project" value="InterPro"/>
</dbReference>
<comment type="caution">
    <text evidence="4">The sequence shown here is derived from an EMBL/GenBank/DDBJ whole genome shotgun (WGS) entry which is preliminary data.</text>
</comment>
<dbReference type="PANTHER" id="PTHR12215">
    <property type="entry name" value="PHOSPHOPANTETHEINE TRANSFERASE"/>
    <property type="match status" value="1"/>
</dbReference>
<dbReference type="GO" id="GO:0019878">
    <property type="term" value="P:lysine biosynthetic process via aminoadipic acid"/>
    <property type="evidence" value="ECO:0007669"/>
    <property type="project" value="TreeGrafter"/>
</dbReference>
<comment type="similarity">
    <text evidence="1">Belongs to the P-Pant transferase superfamily. Gsp/Sfp/HetI/AcpT family.</text>
</comment>
<dbReference type="AlphaFoldDB" id="A0A9D1V717"/>
<dbReference type="PANTHER" id="PTHR12215:SF10">
    <property type="entry name" value="L-AMINOADIPATE-SEMIALDEHYDE DEHYDROGENASE-PHOSPHOPANTETHEINYL TRANSFERASE"/>
    <property type="match status" value="1"/>
</dbReference>